<comment type="similarity">
    <text evidence="2">Belongs to the MS4A family.</text>
</comment>
<evidence type="ECO:0008006" key="9">
    <source>
        <dbReference type="Google" id="ProtNLM"/>
    </source>
</evidence>
<comment type="subcellular location">
    <subcellularLocation>
        <location evidence="1">Membrane</location>
        <topology evidence="1">Multi-pass membrane protein</topology>
    </subcellularLocation>
</comment>
<dbReference type="AlphaFoldDB" id="A0A5A9P7B5"/>
<dbReference type="EMBL" id="SOYY01000008">
    <property type="protein sequence ID" value="KAA0717535.1"/>
    <property type="molecule type" value="Genomic_DNA"/>
</dbReference>
<keyword evidence="4 6" id="KW-1133">Transmembrane helix</keyword>
<comment type="caution">
    <text evidence="7">The sequence shown here is derived from an EMBL/GenBank/DDBJ whole genome shotgun (WGS) entry which is preliminary data.</text>
</comment>
<evidence type="ECO:0000313" key="7">
    <source>
        <dbReference type="EMBL" id="KAA0717535.1"/>
    </source>
</evidence>
<evidence type="ECO:0000256" key="5">
    <source>
        <dbReference type="ARBA" id="ARBA00023136"/>
    </source>
</evidence>
<dbReference type="InterPro" id="IPR007237">
    <property type="entry name" value="CD20-like"/>
</dbReference>
<evidence type="ECO:0000256" key="1">
    <source>
        <dbReference type="ARBA" id="ARBA00004141"/>
    </source>
</evidence>
<reference evidence="7 8" key="1">
    <citation type="journal article" date="2019" name="Mol. Ecol. Resour.">
        <title>Chromosome-level genome assembly of Triplophysa tibetana, a fish adapted to the harsh high-altitude environment of the Tibetan Plateau.</title>
        <authorList>
            <person name="Yang X."/>
            <person name="Liu H."/>
            <person name="Ma Z."/>
            <person name="Zou Y."/>
            <person name="Zou M."/>
            <person name="Mao Y."/>
            <person name="Li X."/>
            <person name="Wang H."/>
            <person name="Chen T."/>
            <person name="Wang W."/>
            <person name="Yang R."/>
        </authorList>
    </citation>
    <scope>NUCLEOTIDE SEQUENCE [LARGE SCALE GENOMIC DNA]</scope>
    <source>
        <strain evidence="7">TTIB1903HZAU</strain>
        <tissue evidence="7">Muscle</tissue>
    </source>
</reference>
<organism evidence="7 8">
    <name type="scientific">Triplophysa tibetana</name>
    <dbReference type="NCBI Taxonomy" id="1572043"/>
    <lineage>
        <taxon>Eukaryota</taxon>
        <taxon>Metazoa</taxon>
        <taxon>Chordata</taxon>
        <taxon>Craniata</taxon>
        <taxon>Vertebrata</taxon>
        <taxon>Euteleostomi</taxon>
        <taxon>Actinopterygii</taxon>
        <taxon>Neopterygii</taxon>
        <taxon>Teleostei</taxon>
        <taxon>Ostariophysi</taxon>
        <taxon>Cypriniformes</taxon>
        <taxon>Nemacheilidae</taxon>
        <taxon>Triplophysa</taxon>
    </lineage>
</organism>
<evidence type="ECO:0000256" key="4">
    <source>
        <dbReference type="ARBA" id="ARBA00022989"/>
    </source>
</evidence>
<proteinExistence type="inferred from homology"/>
<evidence type="ECO:0000256" key="3">
    <source>
        <dbReference type="ARBA" id="ARBA00022692"/>
    </source>
</evidence>
<feature type="transmembrane region" description="Helical" evidence="6">
    <location>
        <begin position="123"/>
        <end position="146"/>
    </location>
</feature>
<sequence length="218" mass="24352">MKAISPIGNLCNKNFFKKTFQSCKVSAAGMAENQPTGDAGEYISTVTGGTKPLHRFLRGEPKSIGIVLVFLGICLFMFGITMKTDQMTSANFYTPFWLGILFTICGILFILTERNPTKKMITACFAMSIVTTIGLIVGCIEFVWSITKIQRHIWYLTENGTEIHRYYMSLFVMEQVFLVHSLIGGVLLVTMMTFARVALRSSRTQAVVVMKNVSTVLE</sequence>
<dbReference type="Proteomes" id="UP000324632">
    <property type="component" value="Chromosome 8"/>
</dbReference>
<dbReference type="InterPro" id="IPR030417">
    <property type="entry name" value="MS4A"/>
</dbReference>
<name>A0A5A9P7B5_9TELE</name>
<dbReference type="Pfam" id="PF04103">
    <property type="entry name" value="CD20"/>
    <property type="match status" value="1"/>
</dbReference>
<dbReference type="PANTHER" id="PTHR23320">
    <property type="entry name" value="MEMBRANE-SPANNING 4-DOMAINS SUBFAMILY A MS4A -RELATED"/>
    <property type="match status" value="1"/>
</dbReference>
<keyword evidence="5 6" id="KW-0472">Membrane</keyword>
<evidence type="ECO:0000256" key="2">
    <source>
        <dbReference type="ARBA" id="ARBA00009565"/>
    </source>
</evidence>
<dbReference type="PANTHER" id="PTHR23320:SF157">
    <property type="entry name" value="SI:CH1073-291C23.2"/>
    <property type="match status" value="1"/>
</dbReference>
<evidence type="ECO:0000313" key="8">
    <source>
        <dbReference type="Proteomes" id="UP000324632"/>
    </source>
</evidence>
<gene>
    <name evidence="7" type="ORF">E1301_Tti021142</name>
</gene>
<feature type="transmembrane region" description="Helical" evidence="6">
    <location>
        <begin position="92"/>
        <end position="111"/>
    </location>
</feature>
<protein>
    <recommendedName>
        <fullName evidence="9">Membrane-spanning 4-domains subfamily A member 15</fullName>
    </recommendedName>
</protein>
<accession>A0A5A9P7B5</accession>
<feature type="transmembrane region" description="Helical" evidence="6">
    <location>
        <begin position="166"/>
        <end position="195"/>
    </location>
</feature>
<feature type="transmembrane region" description="Helical" evidence="6">
    <location>
        <begin position="63"/>
        <end position="80"/>
    </location>
</feature>
<keyword evidence="3 6" id="KW-0812">Transmembrane</keyword>
<evidence type="ECO:0000256" key="6">
    <source>
        <dbReference type="SAM" id="Phobius"/>
    </source>
</evidence>
<dbReference type="GO" id="GO:0016020">
    <property type="term" value="C:membrane"/>
    <property type="evidence" value="ECO:0007669"/>
    <property type="project" value="UniProtKB-SubCell"/>
</dbReference>
<keyword evidence="8" id="KW-1185">Reference proteome</keyword>